<protein>
    <recommendedName>
        <fullName evidence="1">VWFA domain-containing protein</fullName>
    </recommendedName>
</protein>
<dbReference type="SMART" id="SM00327">
    <property type="entry name" value="VWA"/>
    <property type="match status" value="1"/>
</dbReference>
<evidence type="ECO:0000313" key="3">
    <source>
        <dbReference type="Proteomes" id="UP000580891"/>
    </source>
</evidence>
<dbReference type="InterPro" id="IPR002035">
    <property type="entry name" value="VWF_A"/>
</dbReference>
<sequence>MRNFFIRLIVFFISFVTVFASFVHYPLVAKADDKKDGTFTTVNNSVIKGIVTAPGKENGKGNTVTKIEICVRKEEDANCNQTNTFIATINNVNEGQGMKTYEFSVNMSDKWPDGLNTTYEITGKAYRKLGSGKEKFYFDFPETPYKYQANGSSNPIEPPSGNDDNELSLTLNSVEPTKKESFLENGVALSGLNFSVNRNGMLSENPRKPIDVVFVFDKSGSMDFKISSNSSVKRITRAKEAMQTAATVFKNANMNRTKKDRFGLVVFDSEVTTYQFGAQKQTLTENIDDITKALNSVTAEGATNYSNSLEAADQIFAENPADSRSKYIIFLTDGEPTFLKTDEFVQGLYHYYQNGKKINYPYTNLLGKHSQEIIYVVDSNDRGYIYNDEFWIFDYYYQFMSFEQNPFYYNGKNIYFSEHASVYIQNHAKKVSQEIKDKGIKLYPIGFGESKFSFLQELSSKDDAGQPLAKNGNTENLNTIFEALVKDIDTPAFTDVRIEVKLPNNVSVDGSHPQITTSGGYAMIRPEGGKVKYEVGQPPGPVNFPSLPLKFTAKGEYNFEVTLKYKDLNNQEQVVRYDKPITIKVDEEVHPSFTTKMEYALPQGVIVKDHVIQFVKTNSSETTKNTFELKYSLTPYAKLPVGKKGTLSNITIKQKLPLGVSLADTTGVSEQTLPDGTKEITFTFEPLSYESKSTGMWFSDSNLSKTIRLKIDYAIPPSAIANPTIEFYDSNIKEERQTATVTSRFYELMEMNVFLIDEQASTPLEYKGTYNGEIVKYIRDSGKLEAATHLNDNNGVKKMLPIKALDFHEGNRNILVVAYADNTEVLFKLTPEVAIESANVPGKILEHDGTYQYTVYEPVSVFWSYIVPGAGTQYEYSVNGSNPLQVIADPSSWSYDVNVPGTTTIKVKATGGFLREPFEKTLTIHSLLLIGITLDQYNPKMNIGESQVLRVLLNPDRLPLNAFTFNWSSSDSSIATVTGGTVKALKEGTVTLTVYPEEFPNKKATATITVTNPVIPLESIRFRQPTLSLTIGEKIPVASLLEFNPSNATNKKLESVSSSASQYVEVTNEKGQWYITARNYGYSTVTAIAEERTNDGQDIRDSIVIIVTNSGGGDDGGGTGSDIPKGKW</sequence>
<dbReference type="PANTHER" id="PTHR10338:SF108">
    <property type="entry name" value="INTER-ALPHA-TRYPSIN INHIBITOR HEAVY CHAIN H4-LIKE PROTEIN"/>
    <property type="match status" value="1"/>
</dbReference>
<dbReference type="SMART" id="SM00635">
    <property type="entry name" value="BID_2"/>
    <property type="match status" value="1"/>
</dbReference>
<dbReference type="Gene3D" id="2.60.40.1080">
    <property type="match status" value="2"/>
</dbReference>
<dbReference type="PROSITE" id="PS50234">
    <property type="entry name" value="VWFA"/>
    <property type="match status" value="1"/>
</dbReference>
<reference evidence="2 3" key="1">
    <citation type="submission" date="2020-07" db="EMBL/GenBank/DDBJ databases">
        <title>Genomic Encyclopedia of Type Strains, Phase IV (KMG-IV): sequencing the most valuable type-strain genomes for metagenomic binning, comparative biology and taxonomic classification.</title>
        <authorList>
            <person name="Goeker M."/>
        </authorList>
    </citation>
    <scope>NUCLEOTIDE SEQUENCE [LARGE SCALE GENOMIC DNA]</scope>
    <source>
        <strain evidence="2 3">DSM 25220</strain>
    </source>
</reference>
<dbReference type="Proteomes" id="UP000580891">
    <property type="component" value="Unassembled WGS sequence"/>
</dbReference>
<dbReference type="InterPro" id="IPR050934">
    <property type="entry name" value="ITIH"/>
</dbReference>
<dbReference type="CDD" id="cd00198">
    <property type="entry name" value="vWFA"/>
    <property type="match status" value="1"/>
</dbReference>
<gene>
    <name evidence="2" type="ORF">HNQ85_001905</name>
</gene>
<dbReference type="InterPro" id="IPR036465">
    <property type="entry name" value="vWFA_dom_sf"/>
</dbReference>
<accession>A0A7W0BVJ9</accession>
<feature type="domain" description="VWFA" evidence="1">
    <location>
        <begin position="211"/>
        <end position="484"/>
    </location>
</feature>
<dbReference type="InterPro" id="IPR008964">
    <property type="entry name" value="Invasin/intimin_cell_adhesion"/>
</dbReference>
<keyword evidence="3" id="KW-1185">Reference proteome</keyword>
<name>A0A7W0BVJ9_9BACL</name>
<dbReference type="Pfam" id="PF02368">
    <property type="entry name" value="Big_2"/>
    <property type="match status" value="1"/>
</dbReference>
<dbReference type="PANTHER" id="PTHR10338">
    <property type="entry name" value="INTER-ALPHA-TRYPSIN INHIBITOR HEAVY CHAIN FAMILY MEMBER"/>
    <property type="match status" value="1"/>
</dbReference>
<proteinExistence type="predicted"/>
<dbReference type="Pfam" id="PF13519">
    <property type="entry name" value="VWA_2"/>
    <property type="match status" value="1"/>
</dbReference>
<dbReference type="AlphaFoldDB" id="A0A7W0BVJ9"/>
<evidence type="ECO:0000259" key="1">
    <source>
        <dbReference type="PROSITE" id="PS50234"/>
    </source>
</evidence>
<dbReference type="SUPFAM" id="SSF53300">
    <property type="entry name" value="vWA-like"/>
    <property type="match status" value="1"/>
</dbReference>
<comment type="caution">
    <text evidence="2">The sequence shown here is derived from an EMBL/GenBank/DDBJ whole genome shotgun (WGS) entry which is preliminary data.</text>
</comment>
<dbReference type="SUPFAM" id="SSF49373">
    <property type="entry name" value="Invasin/intimin cell-adhesion fragments"/>
    <property type="match status" value="1"/>
</dbReference>
<evidence type="ECO:0000313" key="2">
    <source>
        <dbReference type="EMBL" id="MBA2871630.1"/>
    </source>
</evidence>
<dbReference type="RefSeq" id="WP_181537460.1">
    <property type="nucleotide sequence ID" value="NZ_JACDUU010000004.1"/>
</dbReference>
<organism evidence="2 3">
    <name type="scientific">[Anoxybacillus] calidus</name>
    <dbReference type="NCBI Taxonomy" id="575178"/>
    <lineage>
        <taxon>Bacteria</taxon>
        <taxon>Bacillati</taxon>
        <taxon>Bacillota</taxon>
        <taxon>Bacilli</taxon>
        <taxon>Bacillales</taxon>
        <taxon>Anoxybacillaceae</taxon>
        <taxon>Paranoxybacillus</taxon>
    </lineage>
</organism>
<dbReference type="EMBL" id="JACDUU010000004">
    <property type="protein sequence ID" value="MBA2871630.1"/>
    <property type="molecule type" value="Genomic_DNA"/>
</dbReference>
<dbReference type="Gene3D" id="3.40.50.410">
    <property type="entry name" value="von Willebrand factor, type A domain"/>
    <property type="match status" value="1"/>
</dbReference>
<dbReference type="InterPro" id="IPR003343">
    <property type="entry name" value="Big_2"/>
</dbReference>